<dbReference type="InterPro" id="IPR012337">
    <property type="entry name" value="RNaseH-like_sf"/>
</dbReference>
<dbReference type="InterPro" id="IPR052160">
    <property type="entry name" value="Gypsy_RT_Integrase-like"/>
</dbReference>
<dbReference type="PANTHER" id="PTHR47266">
    <property type="entry name" value="ENDONUCLEASE-RELATED"/>
    <property type="match status" value="1"/>
</dbReference>
<proteinExistence type="predicted"/>
<sequence length="128" mass="14788">MAFHPQTDGTAERTIQTLEDMLRACVIDFKGNWDDHFPFIEFPYNSYHSSIGMAPFETLYGRRFRSPIGLGVKENHSYEVVPVEIIDRQVKKLRNKEVALVKFLWRNQLIDDATWVAKADISSIPTLS</sequence>
<dbReference type="Gene3D" id="3.30.420.10">
    <property type="entry name" value="Ribonuclease H-like superfamily/Ribonuclease H"/>
    <property type="match status" value="1"/>
</dbReference>
<evidence type="ECO:0000313" key="1">
    <source>
        <dbReference type="EMBL" id="WMV38092.1"/>
    </source>
</evidence>
<dbReference type="SUPFAM" id="SSF53098">
    <property type="entry name" value="Ribonuclease H-like"/>
    <property type="match status" value="1"/>
</dbReference>
<evidence type="ECO:0000313" key="2">
    <source>
        <dbReference type="Proteomes" id="UP001234989"/>
    </source>
</evidence>
<dbReference type="Proteomes" id="UP001234989">
    <property type="component" value="Chromosome 7"/>
</dbReference>
<reference evidence="1" key="1">
    <citation type="submission" date="2023-08" db="EMBL/GenBank/DDBJ databases">
        <title>A de novo genome assembly of Solanum verrucosum Schlechtendal, a Mexican diploid species geographically isolated from the other diploid A-genome species in potato relatives.</title>
        <authorList>
            <person name="Hosaka K."/>
        </authorList>
    </citation>
    <scope>NUCLEOTIDE SEQUENCE</scope>
    <source>
        <tissue evidence="1">Young leaves</tissue>
    </source>
</reference>
<evidence type="ECO:0008006" key="3">
    <source>
        <dbReference type="Google" id="ProtNLM"/>
    </source>
</evidence>
<protein>
    <recommendedName>
        <fullName evidence="3">Integrase catalytic domain-containing protein</fullName>
    </recommendedName>
</protein>
<name>A0AAF0U2H1_SOLVR</name>
<accession>A0AAF0U2H1</accession>
<dbReference type="EMBL" id="CP133618">
    <property type="protein sequence ID" value="WMV38092.1"/>
    <property type="molecule type" value="Genomic_DNA"/>
</dbReference>
<keyword evidence="2" id="KW-1185">Reference proteome</keyword>
<dbReference type="InterPro" id="IPR036397">
    <property type="entry name" value="RNaseH_sf"/>
</dbReference>
<dbReference type="GO" id="GO:0003676">
    <property type="term" value="F:nucleic acid binding"/>
    <property type="evidence" value="ECO:0007669"/>
    <property type="project" value="InterPro"/>
</dbReference>
<gene>
    <name evidence="1" type="ORF">MTR67_031477</name>
</gene>
<organism evidence="1 2">
    <name type="scientific">Solanum verrucosum</name>
    <dbReference type="NCBI Taxonomy" id="315347"/>
    <lineage>
        <taxon>Eukaryota</taxon>
        <taxon>Viridiplantae</taxon>
        <taxon>Streptophyta</taxon>
        <taxon>Embryophyta</taxon>
        <taxon>Tracheophyta</taxon>
        <taxon>Spermatophyta</taxon>
        <taxon>Magnoliopsida</taxon>
        <taxon>eudicotyledons</taxon>
        <taxon>Gunneridae</taxon>
        <taxon>Pentapetalae</taxon>
        <taxon>asterids</taxon>
        <taxon>lamiids</taxon>
        <taxon>Solanales</taxon>
        <taxon>Solanaceae</taxon>
        <taxon>Solanoideae</taxon>
        <taxon>Solaneae</taxon>
        <taxon>Solanum</taxon>
    </lineage>
</organism>
<dbReference type="AlphaFoldDB" id="A0AAF0U2H1"/>